<dbReference type="InterPro" id="IPR018391">
    <property type="entry name" value="PQQ_b-propeller_rpt"/>
</dbReference>
<sequence length="1009" mass="110059">MRLLTGLVSLLSLCTAVWSIHESDVGVVDWHKHLVGVPLSGIPTTAPSFYRAGNKSMIFTATANNVLAALEPADGALLWRYIFEPEDRIIGYFKGDNVVATLSSPGGGTLRTFDATSGDLLLEKRLHAPNEGALSEPAHYGKDIVFAPDSNDLYVITNGCTITHINGTTGEVVWTHTSEDRGSMVISSKLILTNGALYAVGVGRSVASYTLHITTFSPTTGEVIADSNIVSSIIDPLTEFIALSSNPEKPVALWLEQGTLRHLSLTPSLKEKPRLLKGLGFAQIVDVGLSGHGHAAVARNDGSSFVIKIDEESGYPKSVWEYKDSAKSDANADSIYAGALDALGQPYVTRVFWSHQMKKGSADVFAGHLAEGQGLTSSYYFPFETNEHGVISHVALDSENPSGWNLNSRLVVTTTTGAIQLWEQSSLKWTREESLALTAIAELVEIPEKVASEAGHDLNEGFVARLTRHVIDAQDFPHYLTNFVKRFITGSYATASASAAPKLTNSSEGISRDAFGFRQIIVAATMYGKVFGIDSSNGEIIWNRVLGMGWADGFGGTITPVKLFTIKTVSDGGDPEVVLIGQRRAKNGLLDTVLFHVNALTGSDITGESLDGEVLAANEVVQGALIESYLLKTEKRMVVLLDEFLQVYIYPDTHETREVYTSVAGQLSFPLRGVVEDRQRVIGHKIGPSLEGRRPVAYATWTLTLPVGEHVQALIPQAAQGPVASVGRVLGNRTTLYKYLDPRLFTALTVNAARAMCGIYVLDAAKGTVVYHAEVKATARGCEVKTALVENWLVYHYYEGEVAGGTVGGTMGYRMVSVEFYEGKKGDEKTESSDLSPYSIDALNVQTFEKAYVFPYAITALASTSTKFGITTKDLIVATANHRIQSFPRRVLDPRRPNRKVTSEEQEEQLFSYDPLLPNDPRRVLSHNYDVANVQRIITSPALLESTSLVFAYGLDMFLTRVAPSNTFDVLSENFNKVQLVITITGLLIAILVTRPMVQRKKLREKWYN</sequence>
<dbReference type="Pfam" id="PF07774">
    <property type="entry name" value="EMC1_C"/>
    <property type="match status" value="1"/>
</dbReference>
<evidence type="ECO:0000256" key="10">
    <source>
        <dbReference type="ARBA" id="ARBA00023180"/>
    </source>
</evidence>
<gene>
    <name evidence="15" type="ORF">HYPSUDRAFT_132623</name>
</gene>
<evidence type="ECO:0000256" key="3">
    <source>
        <dbReference type="ARBA" id="ARBA00011276"/>
    </source>
</evidence>
<evidence type="ECO:0000256" key="6">
    <source>
        <dbReference type="ARBA" id="ARBA00022729"/>
    </source>
</evidence>
<reference evidence="16" key="1">
    <citation type="submission" date="2014-04" db="EMBL/GenBank/DDBJ databases">
        <title>Evolutionary Origins and Diversification of the Mycorrhizal Mutualists.</title>
        <authorList>
            <consortium name="DOE Joint Genome Institute"/>
            <consortium name="Mycorrhizal Genomics Consortium"/>
            <person name="Kohler A."/>
            <person name="Kuo A."/>
            <person name="Nagy L.G."/>
            <person name="Floudas D."/>
            <person name="Copeland A."/>
            <person name="Barry K.W."/>
            <person name="Cichocki N."/>
            <person name="Veneault-Fourrey C."/>
            <person name="LaButti K."/>
            <person name="Lindquist E.A."/>
            <person name="Lipzen A."/>
            <person name="Lundell T."/>
            <person name="Morin E."/>
            <person name="Murat C."/>
            <person name="Riley R."/>
            <person name="Ohm R."/>
            <person name="Sun H."/>
            <person name="Tunlid A."/>
            <person name="Henrissat B."/>
            <person name="Grigoriev I.V."/>
            <person name="Hibbett D.S."/>
            <person name="Martin F."/>
        </authorList>
    </citation>
    <scope>NUCLEOTIDE SEQUENCE [LARGE SCALE GENOMIC DNA]</scope>
    <source>
        <strain evidence="16">FD-334 SS-4</strain>
    </source>
</reference>
<comment type="subunit">
    <text evidence="3">Component of the ER membrane protein complex (EMC).</text>
</comment>
<keyword evidence="16" id="KW-1185">Reference proteome</keyword>
<evidence type="ECO:0000256" key="7">
    <source>
        <dbReference type="ARBA" id="ARBA00022824"/>
    </source>
</evidence>
<evidence type="ECO:0000256" key="2">
    <source>
        <dbReference type="ARBA" id="ARBA00007904"/>
    </source>
</evidence>
<dbReference type="Pfam" id="PF25293">
    <property type="entry name" value="Beta-prop_EMC1_N"/>
    <property type="match status" value="1"/>
</dbReference>
<dbReference type="GO" id="GO:0034975">
    <property type="term" value="P:protein folding in endoplasmic reticulum"/>
    <property type="evidence" value="ECO:0007669"/>
    <property type="project" value="TreeGrafter"/>
</dbReference>
<feature type="chain" id="PRO_5002260542" description="ER membrane protein complex subunit 1" evidence="12">
    <location>
        <begin position="20"/>
        <end position="1009"/>
    </location>
</feature>
<keyword evidence="9 11" id="KW-0472">Membrane</keyword>
<dbReference type="GO" id="GO:0072546">
    <property type="term" value="C:EMC complex"/>
    <property type="evidence" value="ECO:0007669"/>
    <property type="project" value="InterPro"/>
</dbReference>
<dbReference type="InterPro" id="IPR015943">
    <property type="entry name" value="WD40/YVTN_repeat-like_dom_sf"/>
</dbReference>
<dbReference type="SMART" id="SM00564">
    <property type="entry name" value="PQQ"/>
    <property type="match status" value="3"/>
</dbReference>
<keyword evidence="5 11" id="KW-0812">Transmembrane</keyword>
<evidence type="ECO:0000256" key="1">
    <source>
        <dbReference type="ARBA" id="ARBA00004115"/>
    </source>
</evidence>
<dbReference type="InterPro" id="IPR026895">
    <property type="entry name" value="EMC1"/>
</dbReference>
<dbReference type="OMA" id="SWAEVYH"/>
<keyword evidence="10" id="KW-0325">Glycoprotein</keyword>
<dbReference type="OrthoDB" id="28092at2759"/>
<evidence type="ECO:0000256" key="11">
    <source>
        <dbReference type="SAM" id="Phobius"/>
    </source>
</evidence>
<organism evidence="15 16">
    <name type="scientific">Hypholoma sublateritium (strain FD-334 SS-4)</name>
    <dbReference type="NCBI Taxonomy" id="945553"/>
    <lineage>
        <taxon>Eukaryota</taxon>
        <taxon>Fungi</taxon>
        <taxon>Dikarya</taxon>
        <taxon>Basidiomycota</taxon>
        <taxon>Agaricomycotina</taxon>
        <taxon>Agaricomycetes</taxon>
        <taxon>Agaricomycetidae</taxon>
        <taxon>Agaricales</taxon>
        <taxon>Agaricineae</taxon>
        <taxon>Strophariaceae</taxon>
        <taxon>Hypholoma</taxon>
    </lineage>
</organism>
<feature type="transmembrane region" description="Helical" evidence="11">
    <location>
        <begin position="978"/>
        <end position="998"/>
    </location>
</feature>
<accession>A0A0D2PD44</accession>
<dbReference type="PANTHER" id="PTHR21573:SF0">
    <property type="entry name" value="ER MEMBRANE PROTEIN COMPLEX SUBUNIT 1"/>
    <property type="match status" value="1"/>
</dbReference>
<dbReference type="SUPFAM" id="SSF50998">
    <property type="entry name" value="Quinoprotein alcohol dehydrogenase-like"/>
    <property type="match status" value="1"/>
</dbReference>
<comment type="subcellular location">
    <subcellularLocation>
        <location evidence="1">Endoplasmic reticulum membrane</location>
        <topology evidence="1">Single-pass type I membrane protein</topology>
    </subcellularLocation>
</comment>
<dbReference type="AlphaFoldDB" id="A0A0D2PD44"/>
<protein>
    <recommendedName>
        <fullName evidence="4">ER membrane protein complex subunit 1</fullName>
    </recommendedName>
</protein>
<keyword evidence="8 11" id="KW-1133">Transmembrane helix</keyword>
<evidence type="ECO:0000313" key="15">
    <source>
        <dbReference type="EMBL" id="KJA26496.1"/>
    </source>
</evidence>
<proteinExistence type="inferred from homology"/>
<evidence type="ECO:0000256" key="5">
    <source>
        <dbReference type="ARBA" id="ARBA00022692"/>
    </source>
</evidence>
<keyword evidence="6 12" id="KW-0732">Signal</keyword>
<evidence type="ECO:0000256" key="12">
    <source>
        <dbReference type="SAM" id="SignalP"/>
    </source>
</evidence>
<keyword evidence="7" id="KW-0256">Endoplasmic reticulum</keyword>
<evidence type="ECO:0000259" key="13">
    <source>
        <dbReference type="Pfam" id="PF07774"/>
    </source>
</evidence>
<comment type="similarity">
    <text evidence="2">Belongs to the EMC1 family.</text>
</comment>
<dbReference type="PANTHER" id="PTHR21573">
    <property type="entry name" value="ER MEMBRANE PROTEIN COMPLEX SUBUNIT 1"/>
    <property type="match status" value="1"/>
</dbReference>
<name>A0A0D2PD44_HYPSF</name>
<dbReference type="Proteomes" id="UP000054270">
    <property type="component" value="Unassembled WGS sequence"/>
</dbReference>
<dbReference type="InterPro" id="IPR011047">
    <property type="entry name" value="Quinoprotein_ADH-like_sf"/>
</dbReference>
<dbReference type="EMBL" id="KN817527">
    <property type="protein sequence ID" value="KJA26496.1"/>
    <property type="molecule type" value="Genomic_DNA"/>
</dbReference>
<evidence type="ECO:0000259" key="14">
    <source>
        <dbReference type="Pfam" id="PF25293"/>
    </source>
</evidence>
<evidence type="ECO:0000256" key="4">
    <source>
        <dbReference type="ARBA" id="ARBA00020824"/>
    </source>
</evidence>
<dbReference type="STRING" id="945553.A0A0D2PD44"/>
<evidence type="ECO:0000313" key="16">
    <source>
        <dbReference type="Proteomes" id="UP000054270"/>
    </source>
</evidence>
<feature type="signal peptide" evidence="12">
    <location>
        <begin position="1"/>
        <end position="19"/>
    </location>
</feature>
<dbReference type="Gene3D" id="2.130.10.10">
    <property type="entry name" value="YVTN repeat-like/Quinoprotein amine dehydrogenase"/>
    <property type="match status" value="1"/>
</dbReference>
<evidence type="ECO:0000256" key="8">
    <source>
        <dbReference type="ARBA" id="ARBA00022989"/>
    </source>
</evidence>
<dbReference type="InterPro" id="IPR058545">
    <property type="entry name" value="Beta-prop_EMC1_1st"/>
</dbReference>
<evidence type="ECO:0000256" key="9">
    <source>
        <dbReference type="ARBA" id="ARBA00023136"/>
    </source>
</evidence>
<dbReference type="InterPro" id="IPR011678">
    <property type="entry name" value="EMC1_C"/>
</dbReference>
<feature type="domain" description="EMC1 first beta-propeller" evidence="14">
    <location>
        <begin position="20"/>
        <end position="433"/>
    </location>
</feature>
<feature type="domain" description="ER membrane protein complex subunit 1 C-terminal" evidence="13">
    <location>
        <begin position="790"/>
        <end position="1007"/>
    </location>
</feature>